<accession>A0A2H5Y494</accession>
<keyword evidence="5" id="KW-0460">Magnesium</keyword>
<dbReference type="PRINTS" id="PR00095">
    <property type="entry name" value="ANTSNTHASEI"/>
</dbReference>
<evidence type="ECO:0000256" key="3">
    <source>
        <dbReference type="ARBA" id="ARBA00020653"/>
    </source>
</evidence>
<dbReference type="Pfam" id="PF04715">
    <property type="entry name" value="Anth_synt_I_N"/>
    <property type="match status" value="1"/>
</dbReference>
<dbReference type="PANTHER" id="PTHR11236:SF48">
    <property type="entry name" value="ISOCHORISMATE SYNTHASE MENF"/>
    <property type="match status" value="1"/>
</dbReference>
<evidence type="ECO:0000256" key="9">
    <source>
        <dbReference type="SAM" id="MobiDB-lite"/>
    </source>
</evidence>
<evidence type="ECO:0000256" key="2">
    <source>
        <dbReference type="ARBA" id="ARBA00011575"/>
    </source>
</evidence>
<dbReference type="SUPFAM" id="SSF56322">
    <property type="entry name" value="ADC synthase"/>
    <property type="match status" value="1"/>
</dbReference>
<organism evidence="12 13">
    <name type="scientific">Candidatus Thermoflexus japonica</name>
    <dbReference type="NCBI Taxonomy" id="2035417"/>
    <lineage>
        <taxon>Bacteria</taxon>
        <taxon>Bacillati</taxon>
        <taxon>Chloroflexota</taxon>
        <taxon>Thermoflexia</taxon>
        <taxon>Thermoflexales</taxon>
        <taxon>Thermoflexaceae</taxon>
        <taxon>Thermoflexus</taxon>
    </lineage>
</organism>
<dbReference type="InterPro" id="IPR019999">
    <property type="entry name" value="Anth_synth_I-like"/>
</dbReference>
<comment type="function">
    <text evidence="7">Part of a heterotetrameric complex that catalyzes the two-step biosynthesis of anthranilate, an intermediate in the biosynthesis of L-tryptophan. In the first step, the glutamine-binding beta subunit (TrpG) of anthranilate synthase (AS) provides the glutamine amidotransferase activity which generates ammonia as a substrate that, along with chorismate, is used in the second step, catalyzed by the large alpha subunit of AS (TrpE) to produce anthranilate. In the absence of TrpG, TrpE can synthesize anthranilate directly from chorismate and high concentrations of ammonia.</text>
</comment>
<comment type="subunit">
    <text evidence="2">Heterotetramer consisting of two non-identical subunits: a beta subunit (TrpG) and a large alpha subunit (TrpE).</text>
</comment>
<evidence type="ECO:0000256" key="8">
    <source>
        <dbReference type="ARBA" id="ARBA00047683"/>
    </source>
</evidence>
<comment type="catalytic activity">
    <reaction evidence="8">
        <text>chorismate + L-glutamine = anthranilate + pyruvate + L-glutamate + H(+)</text>
        <dbReference type="Rhea" id="RHEA:21732"/>
        <dbReference type="ChEBI" id="CHEBI:15361"/>
        <dbReference type="ChEBI" id="CHEBI:15378"/>
        <dbReference type="ChEBI" id="CHEBI:16567"/>
        <dbReference type="ChEBI" id="CHEBI:29748"/>
        <dbReference type="ChEBI" id="CHEBI:29985"/>
        <dbReference type="ChEBI" id="CHEBI:58359"/>
        <dbReference type="EC" id="4.1.3.27"/>
    </reaction>
</comment>
<feature type="domain" description="Chorismate-utilising enzyme C-terminal" evidence="10">
    <location>
        <begin position="213"/>
        <end position="473"/>
    </location>
</feature>
<feature type="domain" description="Anthranilate synthase component I N-terminal" evidence="11">
    <location>
        <begin position="21"/>
        <end position="163"/>
    </location>
</feature>
<evidence type="ECO:0000256" key="6">
    <source>
        <dbReference type="ARBA" id="ARBA00023239"/>
    </source>
</evidence>
<comment type="caution">
    <text evidence="12">The sequence shown here is derived from an EMBL/GenBank/DDBJ whole genome shotgun (WGS) entry which is preliminary data.</text>
</comment>
<comment type="cofactor">
    <cofactor evidence="1">
        <name>Mg(2+)</name>
        <dbReference type="ChEBI" id="CHEBI:18420"/>
    </cofactor>
</comment>
<dbReference type="GO" id="GO:0000162">
    <property type="term" value="P:L-tryptophan biosynthetic process"/>
    <property type="evidence" value="ECO:0007669"/>
    <property type="project" value="TreeGrafter"/>
</dbReference>
<dbReference type="InterPro" id="IPR005801">
    <property type="entry name" value="ADC_synthase"/>
</dbReference>
<dbReference type="AlphaFoldDB" id="A0A2H5Y494"/>
<dbReference type="Proteomes" id="UP000236642">
    <property type="component" value="Unassembled WGS sequence"/>
</dbReference>
<dbReference type="GO" id="GO:0046872">
    <property type="term" value="F:metal ion binding"/>
    <property type="evidence" value="ECO:0007669"/>
    <property type="project" value="UniProtKB-KW"/>
</dbReference>
<dbReference type="PANTHER" id="PTHR11236">
    <property type="entry name" value="AMINOBENZOATE/ANTHRANILATE SYNTHASE"/>
    <property type="match status" value="1"/>
</dbReference>
<dbReference type="InterPro" id="IPR006805">
    <property type="entry name" value="Anth_synth_I_N"/>
</dbReference>
<evidence type="ECO:0000259" key="11">
    <source>
        <dbReference type="Pfam" id="PF04715"/>
    </source>
</evidence>
<keyword evidence="6 12" id="KW-0456">Lyase</keyword>
<evidence type="ECO:0000256" key="1">
    <source>
        <dbReference type="ARBA" id="ARBA00001946"/>
    </source>
</evidence>
<evidence type="ECO:0000313" key="12">
    <source>
        <dbReference type="EMBL" id="GBD08260.1"/>
    </source>
</evidence>
<evidence type="ECO:0000256" key="5">
    <source>
        <dbReference type="ARBA" id="ARBA00022842"/>
    </source>
</evidence>
<name>A0A2H5Y494_9CHLR</name>
<reference evidence="13" key="1">
    <citation type="submission" date="2017-09" db="EMBL/GenBank/DDBJ databases">
        <title>Metaegenomics of thermophilic ammonia-oxidizing enrichment culture.</title>
        <authorList>
            <person name="Kato S."/>
            <person name="Suzuki K."/>
        </authorList>
    </citation>
    <scope>NUCLEOTIDE SEQUENCE [LARGE SCALE GENOMIC DNA]</scope>
</reference>
<evidence type="ECO:0000259" key="10">
    <source>
        <dbReference type="Pfam" id="PF00425"/>
    </source>
</evidence>
<protein>
    <recommendedName>
        <fullName evidence="3">Anthranilate synthase component 1</fullName>
    </recommendedName>
</protein>
<dbReference type="EMBL" id="BEHY01000006">
    <property type="protein sequence ID" value="GBD08260.1"/>
    <property type="molecule type" value="Genomic_DNA"/>
</dbReference>
<dbReference type="Gene3D" id="3.60.120.10">
    <property type="entry name" value="Anthranilate synthase"/>
    <property type="match status" value="1"/>
</dbReference>
<dbReference type="GO" id="GO:0004049">
    <property type="term" value="F:anthranilate synthase activity"/>
    <property type="evidence" value="ECO:0007669"/>
    <property type="project" value="UniProtKB-EC"/>
</dbReference>
<keyword evidence="4" id="KW-0479">Metal-binding</keyword>
<sequence length="492" mass="54681">MPEEAIPAHPIRVIHRTMPADLWTPIRLYQALGPQGPSFLFESVEGGAYLARYSFIGLMPRTIYRVDGDRMEEIGAQGARVYDLRRIHPFAVWREALAAMAPERHAEGWPRFIGGLAGYLGYEMAAFFDRVPRAPGIDLAFPDAILMRIETLLVFDHVTQTLSLFSLAEPGEEQQAEDRLTELQRRLEDPPPPDFARPRGSNEAASWRAHTDAERFGAMVRAAREYIAAGDAFQIVLARRWSRRITVSPFAIYRTLRRLNPSPYLFFLHLPGLGRNGEDLALIGASPEMLVRVEDGEATIRPIAGTRPRGRTAEEDRRLEAELRADPKEQAEHVMLVDLGRNDLGRICAYGTVRVEEFMAVERYSHVMHLVSTVRGRLRSDRDAFDALAAAFPAGTVSGAPKVRAMEIIAELEGAARGPYAGGVGYFDPRGNADWCITIRTVMVQGDTAIVQAGAGIVADSIPEREEEETRNKARAMQLAVDEAHETLACPS</sequence>
<evidence type="ECO:0000256" key="4">
    <source>
        <dbReference type="ARBA" id="ARBA00022723"/>
    </source>
</evidence>
<dbReference type="Pfam" id="PF00425">
    <property type="entry name" value="Chorismate_bind"/>
    <property type="match status" value="1"/>
</dbReference>
<evidence type="ECO:0000256" key="7">
    <source>
        <dbReference type="ARBA" id="ARBA00025634"/>
    </source>
</evidence>
<proteinExistence type="predicted"/>
<feature type="region of interest" description="Disordered" evidence="9">
    <location>
        <begin position="185"/>
        <end position="205"/>
    </location>
</feature>
<gene>
    <name evidence="12" type="primary">trpE</name>
    <name evidence="12" type="ORF">HRbin22_00493</name>
</gene>
<evidence type="ECO:0000313" key="13">
    <source>
        <dbReference type="Proteomes" id="UP000236642"/>
    </source>
</evidence>
<dbReference type="InterPro" id="IPR015890">
    <property type="entry name" value="Chorismate_C"/>
</dbReference>